<dbReference type="Proteomes" id="UP001466331">
    <property type="component" value="Unassembled WGS sequence"/>
</dbReference>
<evidence type="ECO:0000259" key="9">
    <source>
        <dbReference type="Pfam" id="PF00768"/>
    </source>
</evidence>
<dbReference type="PRINTS" id="PR00725">
    <property type="entry name" value="DADACBPTASE1"/>
</dbReference>
<dbReference type="Pfam" id="PF00768">
    <property type="entry name" value="Peptidase_S11"/>
    <property type="match status" value="1"/>
</dbReference>
<evidence type="ECO:0000313" key="10">
    <source>
        <dbReference type="EMBL" id="MEM5948012.1"/>
    </source>
</evidence>
<dbReference type="RefSeq" id="WP_420069458.1">
    <property type="nucleotide sequence ID" value="NZ_JBCHKQ010000002.1"/>
</dbReference>
<evidence type="ECO:0000313" key="11">
    <source>
        <dbReference type="Proteomes" id="UP001466331"/>
    </source>
</evidence>
<evidence type="ECO:0000256" key="5">
    <source>
        <dbReference type="ARBA" id="ARBA00022960"/>
    </source>
</evidence>
<dbReference type="InterPro" id="IPR037167">
    <property type="entry name" value="Peptidase_S11_C_sf"/>
</dbReference>
<keyword evidence="7" id="KW-0961">Cell wall biogenesis/degradation</keyword>
<comment type="similarity">
    <text evidence="2 8">Belongs to the peptidase S11 family.</text>
</comment>
<evidence type="ECO:0000256" key="1">
    <source>
        <dbReference type="ARBA" id="ARBA00003217"/>
    </source>
</evidence>
<gene>
    <name evidence="10" type="ORF">WKV44_05610</name>
</gene>
<dbReference type="GO" id="GO:0004180">
    <property type="term" value="F:carboxypeptidase activity"/>
    <property type="evidence" value="ECO:0007669"/>
    <property type="project" value="UniProtKB-KW"/>
</dbReference>
<keyword evidence="6" id="KW-0573">Peptidoglycan synthesis</keyword>
<organism evidence="10 11">
    <name type="scientific">Rarispira pelagica</name>
    <dbReference type="NCBI Taxonomy" id="3141764"/>
    <lineage>
        <taxon>Bacteria</taxon>
        <taxon>Pseudomonadati</taxon>
        <taxon>Spirochaetota</taxon>
        <taxon>Spirochaetia</taxon>
        <taxon>Winmispirales</taxon>
        <taxon>Winmispiraceae</taxon>
        <taxon>Rarispira</taxon>
    </lineage>
</organism>
<dbReference type="InterPro" id="IPR015956">
    <property type="entry name" value="Peniciliin-bd_prot_C_sf"/>
</dbReference>
<dbReference type="PANTHER" id="PTHR21581:SF6">
    <property type="entry name" value="TRAFFICKING PROTEIN PARTICLE COMPLEX SUBUNIT 12"/>
    <property type="match status" value="1"/>
</dbReference>
<evidence type="ECO:0000256" key="4">
    <source>
        <dbReference type="ARBA" id="ARBA00022801"/>
    </source>
</evidence>
<evidence type="ECO:0000256" key="8">
    <source>
        <dbReference type="RuleBase" id="RU004016"/>
    </source>
</evidence>
<dbReference type="InterPro" id="IPR018044">
    <property type="entry name" value="Peptidase_S11"/>
</dbReference>
<dbReference type="SUPFAM" id="SSF69189">
    <property type="entry name" value="Penicillin-binding protein associated domain"/>
    <property type="match status" value="1"/>
</dbReference>
<keyword evidence="10" id="KW-0645">Protease</keyword>
<name>A0ABU9UBH2_9SPIR</name>
<evidence type="ECO:0000256" key="2">
    <source>
        <dbReference type="ARBA" id="ARBA00007164"/>
    </source>
</evidence>
<feature type="domain" description="Peptidase S11 D-alanyl-D-alanine carboxypeptidase A N-terminal" evidence="9">
    <location>
        <begin position="21"/>
        <end position="248"/>
    </location>
</feature>
<evidence type="ECO:0000256" key="7">
    <source>
        <dbReference type="ARBA" id="ARBA00023316"/>
    </source>
</evidence>
<dbReference type="InterPro" id="IPR001967">
    <property type="entry name" value="Peptidase_S11_N"/>
</dbReference>
<accession>A0ABU9UBH2</accession>
<comment type="caution">
    <text evidence="10">The sequence shown here is derived from an EMBL/GenBank/DDBJ whole genome shotgun (WGS) entry which is preliminary data.</text>
</comment>
<proteinExistence type="inferred from homology"/>
<keyword evidence="11" id="KW-1185">Reference proteome</keyword>
<keyword evidence="4 10" id="KW-0378">Hydrolase</keyword>
<comment type="function">
    <text evidence="1">Removes C-terminal D-alanyl residues from sugar-peptide cell wall precursors.</text>
</comment>
<evidence type="ECO:0000256" key="6">
    <source>
        <dbReference type="ARBA" id="ARBA00022984"/>
    </source>
</evidence>
<keyword evidence="5" id="KW-0133">Cell shape</keyword>
<sequence>MRIKTCVAIFIILLQLSFLFAEPSLSARSAILIDSDTKTILFEKNTSDILPAASITKLVTAYIVLDLLDRGEISEGSVTVPEKLAEIPFPPDASLAHLTPGEKIQLDELLSLLLVYSANDAAYALALIIDDSIDAFADRMNALVSSMGYADMHFAEPSGLSVQNRISARSMAFFAADYIKRFRYALARYHSIPYVEYRGRLFYNRNKLLASYLGMDGLKTGYIEESGFNLVATAERKGLRLISVVLGIFAPTYWDGLEERDKQSAQLLDWGFSSYIRVEKSTIDIRPLRIWGGEITTITPILSRPLTATIKKDKLSSLRLEADIEKTYFAPMQNGHILGTARLTDGERTLDSCPIISPVSVERGSIWRIIADFFIRLWWQLTGKLD</sequence>
<dbReference type="Gene3D" id="2.60.410.10">
    <property type="entry name" value="D-Ala-D-Ala carboxypeptidase, C-terminal domain"/>
    <property type="match status" value="1"/>
</dbReference>
<keyword evidence="3" id="KW-0732">Signal</keyword>
<protein>
    <submittedName>
        <fullName evidence="10">D-alanyl-D-alanine carboxypeptidase family protein</fullName>
        <ecNumber evidence="10">3.4.-.-</ecNumber>
    </submittedName>
</protein>
<dbReference type="SUPFAM" id="SSF56601">
    <property type="entry name" value="beta-lactamase/transpeptidase-like"/>
    <property type="match status" value="1"/>
</dbReference>
<evidence type="ECO:0000256" key="3">
    <source>
        <dbReference type="ARBA" id="ARBA00022729"/>
    </source>
</evidence>
<dbReference type="EMBL" id="JBCHKQ010000002">
    <property type="protein sequence ID" value="MEM5948012.1"/>
    <property type="molecule type" value="Genomic_DNA"/>
</dbReference>
<dbReference type="EC" id="3.4.-.-" evidence="10"/>
<dbReference type="PANTHER" id="PTHR21581">
    <property type="entry name" value="D-ALANYL-D-ALANINE CARBOXYPEPTIDASE"/>
    <property type="match status" value="1"/>
</dbReference>
<reference evidence="10 11" key="1">
    <citation type="submission" date="2024-03" db="EMBL/GenBank/DDBJ databases">
        <title>Ignisphaera cupida sp. nov., a hyperthermophilic hydrolytic archaeon from a hot spring of Kamchatka, and proposal of Ignisphaeraceae fam. nov.</title>
        <authorList>
            <person name="Podosokorskaya O.A."/>
            <person name="Elcheninov A.G."/>
            <person name="Maltseva A.I."/>
            <person name="Zayulina K.S."/>
            <person name="Novikov A."/>
            <person name="Merkel A.Y."/>
        </authorList>
    </citation>
    <scope>NUCLEOTIDE SEQUENCE [LARGE SCALE GENOMIC DNA]</scope>
    <source>
        <strain evidence="10 11">38H-sp</strain>
    </source>
</reference>
<dbReference type="InterPro" id="IPR012338">
    <property type="entry name" value="Beta-lactam/transpept-like"/>
</dbReference>
<keyword evidence="10" id="KW-0121">Carboxypeptidase</keyword>
<dbReference type="Gene3D" id="3.40.710.10">
    <property type="entry name" value="DD-peptidase/beta-lactamase superfamily"/>
    <property type="match status" value="1"/>
</dbReference>